<evidence type="ECO:0000313" key="1">
    <source>
        <dbReference type="Proteomes" id="UP000887565"/>
    </source>
</evidence>
<accession>A0A915JDD0</accession>
<evidence type="ECO:0000313" key="2">
    <source>
        <dbReference type="WBParaSite" id="nRc.2.0.1.t24518-RA"/>
    </source>
</evidence>
<sequence length="245" mass="28298">MTVTAKAQKDLFRSERFPTSQIIQRRKTNTTMFTIKSLFVITKKHATICSLLPAVRLPRSFRLTINRALNKLVWSINRDVAGSRKRSAHLALIKTVQHNGSQWAFGKDSPAGFEIILTTKKLGFNGFTKVENIPTSQVRENRDVEIISSSDNDAELQDRYFFQIDFNVQMMKKQKMCQRYHSSRSATSWDSTQIAEYTKIEIGNDSVHVSTRKRKVPRDLKDHIDVEFSSVVYRTVNLRVYSTNF</sequence>
<keyword evidence="1" id="KW-1185">Reference proteome</keyword>
<proteinExistence type="predicted"/>
<dbReference type="AlphaFoldDB" id="A0A915JDD0"/>
<dbReference type="Proteomes" id="UP000887565">
    <property type="component" value="Unplaced"/>
</dbReference>
<protein>
    <submittedName>
        <fullName evidence="2">Uncharacterized protein</fullName>
    </submittedName>
</protein>
<dbReference type="WBParaSite" id="nRc.2.0.1.t24518-RA">
    <property type="protein sequence ID" value="nRc.2.0.1.t24518-RA"/>
    <property type="gene ID" value="nRc.2.0.1.g24518"/>
</dbReference>
<reference evidence="2" key="1">
    <citation type="submission" date="2022-11" db="UniProtKB">
        <authorList>
            <consortium name="WormBaseParasite"/>
        </authorList>
    </citation>
    <scope>IDENTIFICATION</scope>
</reference>
<name>A0A915JDD0_ROMCU</name>
<organism evidence="1 2">
    <name type="scientific">Romanomermis culicivorax</name>
    <name type="common">Nematode worm</name>
    <dbReference type="NCBI Taxonomy" id="13658"/>
    <lineage>
        <taxon>Eukaryota</taxon>
        <taxon>Metazoa</taxon>
        <taxon>Ecdysozoa</taxon>
        <taxon>Nematoda</taxon>
        <taxon>Enoplea</taxon>
        <taxon>Dorylaimia</taxon>
        <taxon>Mermithida</taxon>
        <taxon>Mermithoidea</taxon>
        <taxon>Mermithidae</taxon>
        <taxon>Romanomermis</taxon>
    </lineage>
</organism>